<dbReference type="Proteomes" id="UP000287224">
    <property type="component" value="Unassembled WGS sequence"/>
</dbReference>
<gene>
    <name evidence="1" type="ORF">KDAU_71130</name>
</gene>
<proteinExistence type="predicted"/>
<name>A0A401ZSM5_9CHLR</name>
<reference evidence="2" key="1">
    <citation type="submission" date="2018-12" db="EMBL/GenBank/DDBJ databases">
        <title>Tengunoibacter tsumagoiensis gen. nov., sp. nov., Dictyobacter kobayashii sp. nov., D. alpinus sp. nov., and D. joshuensis sp. nov. and description of Dictyobacteraceae fam. nov. within the order Ktedonobacterales isolated from Tengu-no-mugimeshi.</title>
        <authorList>
            <person name="Wang C.M."/>
            <person name="Zheng Y."/>
            <person name="Sakai Y."/>
            <person name="Toyoda A."/>
            <person name="Minakuchi Y."/>
            <person name="Abe K."/>
            <person name="Yokota A."/>
            <person name="Yabe S."/>
        </authorList>
    </citation>
    <scope>NUCLEOTIDE SEQUENCE [LARGE SCALE GENOMIC DNA]</scope>
    <source>
        <strain evidence="2">S-27</strain>
    </source>
</reference>
<keyword evidence="2" id="KW-1185">Reference proteome</keyword>
<organism evidence="1 2">
    <name type="scientific">Dictyobacter aurantiacus</name>
    <dbReference type="NCBI Taxonomy" id="1936993"/>
    <lineage>
        <taxon>Bacteria</taxon>
        <taxon>Bacillati</taxon>
        <taxon>Chloroflexota</taxon>
        <taxon>Ktedonobacteria</taxon>
        <taxon>Ktedonobacterales</taxon>
        <taxon>Dictyobacteraceae</taxon>
        <taxon>Dictyobacter</taxon>
    </lineage>
</organism>
<comment type="caution">
    <text evidence="1">The sequence shown here is derived from an EMBL/GenBank/DDBJ whole genome shotgun (WGS) entry which is preliminary data.</text>
</comment>
<protein>
    <submittedName>
        <fullName evidence="1">Uncharacterized protein</fullName>
    </submittedName>
</protein>
<sequence>MFLDSQALNNANKRITHLEEEKMLQIAAIVDKTRKREAYKDILVWCKKVKTSCEDWIDQRYRDVPALKAQQRTDQITRERLTILSSHAAALCFTFFNRLAHQDFK</sequence>
<evidence type="ECO:0000313" key="2">
    <source>
        <dbReference type="Proteomes" id="UP000287224"/>
    </source>
</evidence>
<accession>A0A401ZSM5</accession>
<dbReference type="AlphaFoldDB" id="A0A401ZSM5"/>
<evidence type="ECO:0000313" key="1">
    <source>
        <dbReference type="EMBL" id="GCE09784.1"/>
    </source>
</evidence>
<dbReference type="EMBL" id="BIFQ01000002">
    <property type="protein sequence ID" value="GCE09784.1"/>
    <property type="molecule type" value="Genomic_DNA"/>
</dbReference>